<dbReference type="Proteomes" id="UP001438953">
    <property type="component" value="Unassembled WGS sequence"/>
</dbReference>
<evidence type="ECO:0000313" key="2">
    <source>
        <dbReference type="EMBL" id="MER5170989.1"/>
    </source>
</evidence>
<protein>
    <submittedName>
        <fullName evidence="2">Uncharacterized protein</fullName>
    </submittedName>
</protein>
<evidence type="ECO:0000256" key="1">
    <source>
        <dbReference type="SAM" id="MobiDB-lite"/>
    </source>
</evidence>
<sequence>MSLSHYLSSLVSSVHKLWLNQQKSGNAAQGFAAQMDESDAPASLSGATPEQLTKGVTPAQTSVKTETAQVGLVVESALSGMLTTADKGSATRPRSGTPSYTAPVVVPVEQVANRTETPSGANTNTAQNIFTIGLDGNLQDRTTSLRAQSAYQSLNATGPVWSVGGDTATSPPRTGGGTQIFDANGLVSTHLAMSF</sequence>
<organism evidence="2 3">
    <name type="scientific">Thioclava kandeliae</name>
    <dbReference type="NCBI Taxonomy" id="3070818"/>
    <lineage>
        <taxon>Bacteria</taxon>
        <taxon>Pseudomonadati</taxon>
        <taxon>Pseudomonadota</taxon>
        <taxon>Alphaproteobacteria</taxon>
        <taxon>Rhodobacterales</taxon>
        <taxon>Paracoccaceae</taxon>
        <taxon>Thioclava</taxon>
    </lineage>
</organism>
<reference evidence="2 3" key="1">
    <citation type="submission" date="2024-01" db="EMBL/GenBank/DDBJ databases">
        <authorList>
            <person name="Deng Y."/>
            <person name="Su J."/>
        </authorList>
    </citation>
    <scope>NUCLEOTIDE SEQUENCE [LARGE SCALE GENOMIC DNA]</scope>
    <source>
        <strain evidence="2 3">CPCC 100088</strain>
    </source>
</reference>
<evidence type="ECO:0000313" key="3">
    <source>
        <dbReference type="Proteomes" id="UP001438953"/>
    </source>
</evidence>
<comment type="caution">
    <text evidence="2">The sequence shown here is derived from an EMBL/GenBank/DDBJ whole genome shotgun (WGS) entry which is preliminary data.</text>
</comment>
<reference evidence="2 3" key="2">
    <citation type="submission" date="2024-06" db="EMBL/GenBank/DDBJ databases">
        <title>Thioclava kandeliae sp. nov. from a rhizosphere soil sample of Kandelia candel in a mangrove.</title>
        <authorList>
            <person name="Mu T."/>
        </authorList>
    </citation>
    <scope>NUCLEOTIDE SEQUENCE [LARGE SCALE GENOMIC DNA]</scope>
    <source>
        <strain evidence="2 3">CPCC 100088</strain>
    </source>
</reference>
<accession>A0ABV1SDM3</accession>
<dbReference type="RefSeq" id="WP_339113412.1">
    <property type="nucleotide sequence ID" value="NZ_JAYWLC010000002.1"/>
</dbReference>
<dbReference type="EMBL" id="JAYWLC010000002">
    <property type="protein sequence ID" value="MER5170989.1"/>
    <property type="molecule type" value="Genomic_DNA"/>
</dbReference>
<keyword evidence="3" id="KW-1185">Reference proteome</keyword>
<name>A0ABV1SDM3_9RHOB</name>
<feature type="region of interest" description="Disordered" evidence="1">
    <location>
        <begin position="29"/>
        <end position="61"/>
    </location>
</feature>
<gene>
    <name evidence="2" type="ORF">VSX56_04300</name>
</gene>
<proteinExistence type="predicted"/>